<feature type="region of interest" description="Disordered" evidence="1">
    <location>
        <begin position="261"/>
        <end position="280"/>
    </location>
</feature>
<gene>
    <name evidence="3" type="ORF">SAMN05216410_1433</name>
</gene>
<feature type="region of interest" description="Disordered" evidence="1">
    <location>
        <begin position="1"/>
        <end position="67"/>
    </location>
</feature>
<dbReference type="OrthoDB" id="9870039at2"/>
<organism evidence="3 4">
    <name type="scientific">Sanguibacter gelidistatuariae</name>
    <dbReference type="NCBI Taxonomy" id="1814289"/>
    <lineage>
        <taxon>Bacteria</taxon>
        <taxon>Bacillati</taxon>
        <taxon>Actinomycetota</taxon>
        <taxon>Actinomycetes</taxon>
        <taxon>Micrococcales</taxon>
        <taxon>Sanguibacteraceae</taxon>
        <taxon>Sanguibacter</taxon>
    </lineage>
</organism>
<feature type="compositionally biased region" description="Polar residues" evidence="1">
    <location>
        <begin position="1"/>
        <end position="12"/>
    </location>
</feature>
<evidence type="ECO:0000313" key="3">
    <source>
        <dbReference type="EMBL" id="SDC23008.1"/>
    </source>
</evidence>
<proteinExistence type="predicted"/>
<keyword evidence="2" id="KW-0812">Transmembrane</keyword>
<evidence type="ECO:0000256" key="2">
    <source>
        <dbReference type="SAM" id="Phobius"/>
    </source>
</evidence>
<dbReference type="AlphaFoldDB" id="A0A1G6JWH4"/>
<evidence type="ECO:0000313" key="4">
    <source>
        <dbReference type="Proteomes" id="UP000199039"/>
    </source>
</evidence>
<dbReference type="STRING" id="1814289.SAMN05216410_1433"/>
<evidence type="ECO:0000256" key="1">
    <source>
        <dbReference type="SAM" id="MobiDB-lite"/>
    </source>
</evidence>
<sequence>MSQPYPGQQQPNPFGAPGPGVPGPGGQAGPYGQPGPYGPGPYGPGPYGQPGLYGQPPVPSRPPATSTTGPKVMTFIGIGLILVAVAALIVGITQVAGAISGVTNPANSPYALAHATLPGSLEFHGGAGEDYALLYTTTSAGSIDVNDLEVIGPDGAKIDVSLSSFTFDKNTTNSQSSSRAATFTAPEDGVYTVSVTGGSADASGSIAVVNASELATIFGKTAIGVVFIVGAALCGVLGLGLTIAGAIWWNLRRKARAQLGQAGRWPTGPTPPAAHGPLSS</sequence>
<keyword evidence="2" id="KW-0472">Membrane</keyword>
<keyword evidence="2" id="KW-1133">Transmembrane helix</keyword>
<dbReference type="RefSeq" id="WP_093181983.1">
    <property type="nucleotide sequence ID" value="NZ_FMYH01000002.1"/>
</dbReference>
<keyword evidence="4" id="KW-1185">Reference proteome</keyword>
<feature type="transmembrane region" description="Helical" evidence="2">
    <location>
        <begin position="75"/>
        <end position="99"/>
    </location>
</feature>
<name>A0A1G6JWH4_9MICO</name>
<dbReference type="EMBL" id="FMYH01000002">
    <property type="protein sequence ID" value="SDC23008.1"/>
    <property type="molecule type" value="Genomic_DNA"/>
</dbReference>
<reference evidence="3 4" key="1">
    <citation type="submission" date="2016-09" db="EMBL/GenBank/DDBJ databases">
        <authorList>
            <person name="Capua I."/>
            <person name="De Benedictis P."/>
            <person name="Joannis T."/>
            <person name="Lombin L.H."/>
            <person name="Cattoli G."/>
        </authorList>
    </citation>
    <scope>NUCLEOTIDE SEQUENCE [LARGE SCALE GENOMIC DNA]</scope>
    <source>
        <strain evidence="3 4">ISLP-3</strain>
    </source>
</reference>
<accession>A0A1G6JWH4</accession>
<dbReference type="Proteomes" id="UP000199039">
    <property type="component" value="Unassembled WGS sequence"/>
</dbReference>
<feature type="transmembrane region" description="Helical" evidence="2">
    <location>
        <begin position="222"/>
        <end position="249"/>
    </location>
</feature>
<protein>
    <submittedName>
        <fullName evidence="3">Uncharacterized protein</fullName>
    </submittedName>
</protein>